<dbReference type="PANTHER" id="PTHR43404:SF1">
    <property type="entry name" value="MNN4P"/>
    <property type="match status" value="1"/>
</dbReference>
<dbReference type="PANTHER" id="PTHR43404">
    <property type="entry name" value="LIPOPOLYSACCHARIDE CHOLINEPHOSPHOTRANSFERASE LICD"/>
    <property type="match status" value="1"/>
</dbReference>
<evidence type="ECO:0000313" key="2">
    <source>
        <dbReference type="Proteomes" id="UP001156903"/>
    </source>
</evidence>
<organism evidence="1 2">
    <name type="scientific">Hydrogenophaga electricum</name>
    <dbReference type="NCBI Taxonomy" id="1230953"/>
    <lineage>
        <taxon>Bacteria</taxon>
        <taxon>Pseudomonadati</taxon>
        <taxon>Pseudomonadota</taxon>
        <taxon>Betaproteobacteria</taxon>
        <taxon>Burkholderiales</taxon>
        <taxon>Comamonadaceae</taxon>
        <taxon>Hydrogenophaga</taxon>
    </lineage>
</organism>
<dbReference type="Proteomes" id="UP001156903">
    <property type="component" value="Unassembled WGS sequence"/>
</dbReference>
<comment type="caution">
    <text evidence="1">The sequence shown here is derived from an EMBL/GenBank/DDBJ whole genome shotgun (WGS) entry which is preliminary data.</text>
</comment>
<gene>
    <name evidence="1" type="ORF">GCM10007935_28520</name>
</gene>
<proteinExistence type="predicted"/>
<dbReference type="EMBL" id="BSPB01000025">
    <property type="protein sequence ID" value="GLS15416.1"/>
    <property type="molecule type" value="Genomic_DNA"/>
</dbReference>
<name>A0ABQ6C523_9BURK</name>
<dbReference type="RefSeq" id="WP_284308327.1">
    <property type="nucleotide sequence ID" value="NZ_BSPB01000025.1"/>
</dbReference>
<dbReference type="InterPro" id="IPR052942">
    <property type="entry name" value="LPS_cholinephosphotransferase"/>
</dbReference>
<protein>
    <submittedName>
        <fullName evidence="1">Uncharacterized protein</fullName>
    </submittedName>
</protein>
<sequence length="540" mass="59684">MYVLSHEAERLQLIDRLLQQKDHAFLERVTVDEVGRGLLDAQTLQAARALRLPATAIYLATLGIENLPAPGDRPVWLAAYQSLGRGQASEALARLPERLPLKWVVRQLLAATAPDTATLRKCKGQAGDWLAAAELAVDHARFDLLEALIADGERRKQPLIDWLNLTKSLFVRHQLLGRQADPEPLGRCYERIRAMLPTHSLPLVNSRSRLALYASQCYLQAGKPAAAIAMADQAKAPQDTLLRLIDLAKAHCHAGQLQQALVWLDQLIAQVAVPEKLAEFKAERETRELDAEAPPKFDPIEASQALVALQQTLEPVGQKAFLVSGTLLGYAREGQLLAHDKDVDVGIIGWEDQFTVIHALLQSGAFAVDTRRIGGAQTYHIPIKHLATGVSIDIFIYHRENGKLVTGVQSYFGYLQKFAFTPFELKSVQFLGIPFHVPDDVERNLAENFGDWRVPDPGYISHLESPSTVDVGGEVYQVVGRLRALEAIKAGQVDKLTRVIDLMRAHRSHPGGMGEDTLQRLGWVRDTLAAEIPHEVAEAC</sequence>
<keyword evidence="2" id="KW-1185">Reference proteome</keyword>
<evidence type="ECO:0000313" key="1">
    <source>
        <dbReference type="EMBL" id="GLS15416.1"/>
    </source>
</evidence>
<accession>A0ABQ6C523</accession>
<reference evidence="2" key="1">
    <citation type="journal article" date="2019" name="Int. J. Syst. Evol. Microbiol.">
        <title>The Global Catalogue of Microorganisms (GCM) 10K type strain sequencing project: providing services to taxonomists for standard genome sequencing and annotation.</title>
        <authorList>
            <consortium name="The Broad Institute Genomics Platform"/>
            <consortium name="The Broad Institute Genome Sequencing Center for Infectious Disease"/>
            <person name="Wu L."/>
            <person name="Ma J."/>
        </authorList>
    </citation>
    <scope>NUCLEOTIDE SEQUENCE [LARGE SCALE GENOMIC DNA]</scope>
    <source>
        <strain evidence="2">NBRC 109341</strain>
    </source>
</reference>